<dbReference type="EC" id="7.2.4.2" evidence="5"/>
<comment type="function">
    <text evidence="5">Catalyzes the decarboxylation of oxaloacetate coupled to Na(+) translocation.</text>
</comment>
<keyword evidence="1" id="KW-1003">Cell membrane</keyword>
<evidence type="ECO:0000256" key="5">
    <source>
        <dbReference type="RuleBase" id="RU004278"/>
    </source>
</evidence>
<reference evidence="6 7" key="1">
    <citation type="journal article" date="2007" name="Science">
        <title>The Calyptogena magnifica chemoautotrophic symbiont genome.</title>
        <authorList>
            <person name="Newton I.L.G."/>
            <person name="Woyke T."/>
            <person name="Auchtung T.A."/>
            <person name="Dilly G.F."/>
            <person name="Dutton R.J."/>
            <person name="Fisher M.C."/>
            <person name="Fontanez K.M."/>
            <person name="Lau E."/>
            <person name="Stewart F.J."/>
            <person name="Richardson P.M."/>
            <person name="Barry K.W."/>
            <person name="Saunders E."/>
            <person name="Detter J.C."/>
            <person name="Wu D."/>
            <person name="Eisen J.A."/>
            <person name="Cavanaugh C.M."/>
        </authorList>
    </citation>
    <scope>NUCLEOTIDE SEQUENCE [LARGE SCALE GENOMIC DNA]</scope>
    <source>
        <strain evidence="6 7">Cm</strain>
    </source>
</reference>
<keyword evidence="3 5" id="KW-1133">Transmembrane helix</keyword>
<dbReference type="GO" id="GO:0015451">
    <property type="term" value="F:decarboxylation-driven active transmembrane transporter activity"/>
    <property type="evidence" value="ECO:0007669"/>
    <property type="project" value="UniProtKB-EC"/>
</dbReference>
<comment type="similarity">
    <text evidence="5">Belongs to the OadG family.</text>
</comment>
<keyword evidence="5" id="KW-0915">Sodium</keyword>
<keyword evidence="5" id="KW-0813">Transport</keyword>
<keyword evidence="4 5" id="KW-0472">Membrane</keyword>
<evidence type="ECO:0000313" key="6">
    <source>
        <dbReference type="EMBL" id="ABL02566.1"/>
    </source>
</evidence>
<dbReference type="EMBL" id="CP000488">
    <property type="protein sequence ID" value="ABL02566.1"/>
    <property type="molecule type" value="Genomic_DNA"/>
</dbReference>
<comment type="catalytic activity">
    <reaction evidence="5">
        <text>oxaloacetate + 2 Na(+)(in) + H(+) = pyruvate + 2 Na(+)(out) + CO2</text>
        <dbReference type="Rhea" id="RHEA:57724"/>
        <dbReference type="ChEBI" id="CHEBI:15361"/>
        <dbReference type="ChEBI" id="CHEBI:15378"/>
        <dbReference type="ChEBI" id="CHEBI:16452"/>
        <dbReference type="ChEBI" id="CHEBI:16526"/>
        <dbReference type="ChEBI" id="CHEBI:29101"/>
        <dbReference type="EC" id="7.2.4.2"/>
    </reaction>
</comment>
<feature type="transmembrane region" description="Helical" evidence="5">
    <location>
        <begin position="6"/>
        <end position="31"/>
    </location>
</feature>
<dbReference type="GO" id="GO:0015081">
    <property type="term" value="F:sodium ion transmembrane transporter activity"/>
    <property type="evidence" value="ECO:0007669"/>
    <property type="project" value="InterPro"/>
</dbReference>
<protein>
    <recommendedName>
        <fullName evidence="5">Oxaloacetate decarboxylase gamma chain</fullName>
        <ecNumber evidence="5">7.2.4.2</ecNumber>
    </recommendedName>
</protein>
<name>A1AXA9_RUTMC</name>
<proteinExistence type="inferred from homology"/>
<dbReference type="RefSeq" id="WP_011738191.1">
    <property type="nucleotide sequence ID" value="NC_008610.1"/>
</dbReference>
<keyword evidence="5" id="KW-0739">Sodium transport</keyword>
<dbReference type="GO" id="GO:0005886">
    <property type="term" value="C:plasma membrane"/>
    <property type="evidence" value="ECO:0007669"/>
    <property type="project" value="UniProtKB-SubCell"/>
</dbReference>
<dbReference type="NCBIfam" id="TIGR01195">
    <property type="entry name" value="oadG_fam"/>
    <property type="match status" value="1"/>
</dbReference>
<gene>
    <name evidence="6" type="ordered locus">Rmag_0849</name>
</gene>
<dbReference type="InterPro" id="IPR005899">
    <property type="entry name" value="Na_pump_deCOase"/>
</dbReference>
<dbReference type="OrthoDB" id="9813460at2"/>
<organism evidence="6 7">
    <name type="scientific">Ruthia magnifica subsp. Calyptogena magnifica</name>
    <dbReference type="NCBI Taxonomy" id="413404"/>
    <lineage>
        <taxon>Bacteria</taxon>
        <taxon>Pseudomonadati</taxon>
        <taxon>Pseudomonadota</taxon>
        <taxon>Gammaproteobacteria</taxon>
        <taxon>Candidatus Pseudothioglobaceae</taxon>
        <taxon>Candidatus Ruthturnera</taxon>
    </lineage>
</organism>
<evidence type="ECO:0000256" key="4">
    <source>
        <dbReference type="ARBA" id="ARBA00023136"/>
    </source>
</evidence>
<keyword evidence="7" id="KW-1185">Reference proteome</keyword>
<comment type="subcellular location">
    <subcellularLocation>
        <location evidence="5">Cell membrane</location>
        <topology evidence="5">Single-pass membrane protein</topology>
    </subcellularLocation>
</comment>
<dbReference type="HOGENOM" id="CLU_168750_3_1_6"/>
<dbReference type="eggNOG" id="COG3630">
    <property type="taxonomic scope" value="Bacteria"/>
</dbReference>
<dbReference type="KEGG" id="rma:Rmag_0849"/>
<comment type="cofactor">
    <cofactor evidence="5">
        <name>Na(+)</name>
        <dbReference type="ChEBI" id="CHEBI:29101"/>
    </cofactor>
</comment>
<dbReference type="STRING" id="413404.Rmag_0849"/>
<evidence type="ECO:0000256" key="3">
    <source>
        <dbReference type="ARBA" id="ARBA00022989"/>
    </source>
</evidence>
<dbReference type="GO" id="GO:0036376">
    <property type="term" value="P:sodium ion export across plasma membrane"/>
    <property type="evidence" value="ECO:0007669"/>
    <property type="project" value="InterPro"/>
</dbReference>
<sequence>MEQTDFIVQALNLTLFGMGFVFLFLTLLVGVTKLMSMIIQKFQSKVHDQQDFNNNSELEDEIDEETKFVIEQAIKMHRGHKDYA</sequence>
<dbReference type="Proteomes" id="UP000002587">
    <property type="component" value="Chromosome"/>
</dbReference>
<evidence type="ECO:0000256" key="1">
    <source>
        <dbReference type="ARBA" id="ARBA00022475"/>
    </source>
</evidence>
<dbReference type="AlphaFoldDB" id="A1AXA9"/>
<evidence type="ECO:0000313" key="7">
    <source>
        <dbReference type="Proteomes" id="UP000002587"/>
    </source>
</evidence>
<keyword evidence="5" id="KW-0406">Ion transport</keyword>
<evidence type="ECO:0000256" key="2">
    <source>
        <dbReference type="ARBA" id="ARBA00022692"/>
    </source>
</evidence>
<dbReference type="Pfam" id="PF04277">
    <property type="entry name" value="OAD_gamma"/>
    <property type="match status" value="1"/>
</dbReference>
<keyword evidence="2 5" id="KW-0812">Transmembrane</keyword>
<accession>A1AXA9</accession>